<dbReference type="AlphaFoldDB" id="A0A383EIR1"/>
<name>A0A383EIR1_9ZZZZ</name>
<protein>
    <submittedName>
        <fullName evidence="2">Uncharacterized protein</fullName>
    </submittedName>
</protein>
<sequence length="31" mass="3586">VTNPQTLAKAGSKQPQKHHKPEWLDCYRINP</sequence>
<evidence type="ECO:0000256" key="1">
    <source>
        <dbReference type="SAM" id="MobiDB-lite"/>
    </source>
</evidence>
<evidence type="ECO:0000313" key="2">
    <source>
        <dbReference type="EMBL" id="SVE56240.1"/>
    </source>
</evidence>
<organism evidence="2">
    <name type="scientific">marine metagenome</name>
    <dbReference type="NCBI Taxonomy" id="408172"/>
    <lineage>
        <taxon>unclassified sequences</taxon>
        <taxon>metagenomes</taxon>
        <taxon>ecological metagenomes</taxon>
    </lineage>
</organism>
<feature type="non-terminal residue" evidence="2">
    <location>
        <position position="1"/>
    </location>
</feature>
<dbReference type="EMBL" id="UINC01225964">
    <property type="protein sequence ID" value="SVE56240.1"/>
    <property type="molecule type" value="Genomic_DNA"/>
</dbReference>
<proteinExistence type="predicted"/>
<reference evidence="2" key="1">
    <citation type="submission" date="2018-05" db="EMBL/GenBank/DDBJ databases">
        <authorList>
            <person name="Lanie J.A."/>
            <person name="Ng W.-L."/>
            <person name="Kazmierczak K.M."/>
            <person name="Andrzejewski T.M."/>
            <person name="Davidsen T.M."/>
            <person name="Wayne K.J."/>
            <person name="Tettelin H."/>
            <person name="Glass J.I."/>
            <person name="Rusch D."/>
            <person name="Podicherti R."/>
            <person name="Tsui H.-C.T."/>
            <person name="Winkler M.E."/>
        </authorList>
    </citation>
    <scope>NUCLEOTIDE SEQUENCE</scope>
</reference>
<feature type="region of interest" description="Disordered" evidence="1">
    <location>
        <begin position="1"/>
        <end position="31"/>
    </location>
</feature>
<accession>A0A383EIR1</accession>
<gene>
    <name evidence="2" type="ORF">METZ01_LOCUS509094</name>
</gene>